<name>A0A070A378_CHLMR</name>
<accession>A0A070A378</accession>
<reference evidence="2 3" key="1">
    <citation type="submission" date="2014-02" db="EMBL/GenBank/DDBJ databases">
        <authorList>
            <person name="Chen C."/>
            <person name="Conrad T.A."/>
            <person name="Zhou Z."/>
            <person name="Lai Z."/>
            <person name="Zhong G."/>
        </authorList>
    </citation>
    <scope>NUCLEOTIDE SEQUENCE [LARGE SCALE GENOMIC DNA]</scope>
    <source>
        <strain evidence="2 3">Nigg3-28</strain>
    </source>
</reference>
<proteinExistence type="predicted"/>
<dbReference type="PATRIC" id="fig|83560.10.peg.265"/>
<organism evidence="2 3">
    <name type="scientific">Chlamydia muridarum</name>
    <dbReference type="NCBI Taxonomy" id="83560"/>
    <lineage>
        <taxon>Bacteria</taxon>
        <taxon>Pseudomonadati</taxon>
        <taxon>Chlamydiota</taxon>
        <taxon>Chlamydiia</taxon>
        <taxon>Chlamydiales</taxon>
        <taxon>Chlamydiaceae</taxon>
        <taxon>Chlamydia/Chlamydophila group</taxon>
        <taxon>Chlamydia</taxon>
    </lineage>
</organism>
<dbReference type="AlphaFoldDB" id="A0A070A378"/>
<dbReference type="KEGG" id="cmg:NC81_01310"/>
<feature type="region of interest" description="Disordered" evidence="1">
    <location>
        <begin position="1"/>
        <end position="33"/>
    </location>
</feature>
<dbReference type="KEGG" id="cmm:NC80_01295"/>
<dbReference type="EMBL" id="CP007217">
    <property type="protein sequence ID" value="AJR10348.1"/>
    <property type="molecule type" value="Genomic_DNA"/>
</dbReference>
<evidence type="ECO:0000313" key="3">
    <source>
        <dbReference type="Proteomes" id="UP000260363"/>
    </source>
</evidence>
<dbReference type="Proteomes" id="UP000260363">
    <property type="component" value="Chromosome"/>
</dbReference>
<evidence type="ECO:0000313" key="2">
    <source>
        <dbReference type="EMBL" id="AJR10348.1"/>
    </source>
</evidence>
<evidence type="ECO:0000256" key="1">
    <source>
        <dbReference type="SAM" id="MobiDB-lite"/>
    </source>
</evidence>
<protein>
    <submittedName>
        <fullName evidence="2">Uncharacterized protein</fullName>
    </submittedName>
</protein>
<dbReference type="KEGG" id="cmx:DNC_01310"/>
<gene>
    <name evidence="2" type="ORF">BD36_01405</name>
</gene>
<sequence>MNRKDFAIQRNYKEGQARSEKRLQASSQAHEKEARFSAASRMFLEVRSRGLIKGSSNFRRIKGIK</sequence>